<dbReference type="InterPro" id="IPR039279">
    <property type="entry name" value="QRT3-like"/>
</dbReference>
<dbReference type="PANTHER" id="PTHR33928:SF7">
    <property type="entry name" value="POLYGALACTURONASE QRT3"/>
    <property type="match status" value="1"/>
</dbReference>
<organism evidence="1 2">
    <name type="scientific">Anisodus tanguticus</name>
    <dbReference type="NCBI Taxonomy" id="243964"/>
    <lineage>
        <taxon>Eukaryota</taxon>
        <taxon>Viridiplantae</taxon>
        <taxon>Streptophyta</taxon>
        <taxon>Embryophyta</taxon>
        <taxon>Tracheophyta</taxon>
        <taxon>Spermatophyta</taxon>
        <taxon>Magnoliopsida</taxon>
        <taxon>eudicotyledons</taxon>
        <taxon>Gunneridae</taxon>
        <taxon>Pentapetalae</taxon>
        <taxon>asterids</taxon>
        <taxon>lamiids</taxon>
        <taxon>Solanales</taxon>
        <taxon>Solanaceae</taxon>
        <taxon>Solanoideae</taxon>
        <taxon>Hyoscyameae</taxon>
        <taxon>Anisodus</taxon>
    </lineage>
</organism>
<gene>
    <name evidence="1" type="ORF">RND71_012053</name>
</gene>
<evidence type="ECO:0000313" key="2">
    <source>
        <dbReference type="Proteomes" id="UP001291623"/>
    </source>
</evidence>
<keyword evidence="2" id="KW-1185">Reference proteome</keyword>
<accession>A0AAE1VLG0</accession>
<comment type="caution">
    <text evidence="1">The sequence shown here is derived from an EMBL/GenBank/DDBJ whole genome shotgun (WGS) entry which is preliminary data.</text>
</comment>
<protein>
    <submittedName>
        <fullName evidence="1">Uncharacterized protein</fullName>
    </submittedName>
</protein>
<dbReference type="PANTHER" id="PTHR33928">
    <property type="entry name" value="POLYGALACTURONASE QRT3"/>
    <property type="match status" value="1"/>
</dbReference>
<evidence type="ECO:0000313" key="1">
    <source>
        <dbReference type="EMBL" id="KAK4368261.1"/>
    </source>
</evidence>
<dbReference type="AlphaFoldDB" id="A0AAE1VLG0"/>
<reference evidence="1" key="1">
    <citation type="submission" date="2023-12" db="EMBL/GenBank/DDBJ databases">
        <title>Genome assembly of Anisodus tanguticus.</title>
        <authorList>
            <person name="Wang Y.-J."/>
        </authorList>
    </citation>
    <scope>NUCLEOTIDE SEQUENCE</scope>
    <source>
        <strain evidence="1">KB-2021</strain>
        <tissue evidence="1">Leaf</tissue>
    </source>
</reference>
<dbReference type="Proteomes" id="UP001291623">
    <property type="component" value="Unassembled WGS sequence"/>
</dbReference>
<sequence length="269" mass="29896">MELILWTNMFSGSNKWIDIVQLDQSNGPFKTIDQVVVDRNNVKATIGSGVVQGNGTSWTLDLNPILIFPNLIKNVQYTFFPSGNSFVDHALRNISNNRVLVEPNVQVSATYCTSLGTRLLEVMGPVLQTPPPGKSRDMHTWSVYACVQRINATRLTPPQAPSLKLGGDQTHMQHAARLLAPELYHMYVPRRTISLGGNRTCDLKAANLTPCQQAGPFGLNFEGKLFILAIPTALLRLHTQETPPPAWPYGLVYTAWPYAYGGIFYEAWL</sequence>
<dbReference type="GO" id="GO:0004650">
    <property type="term" value="F:polygalacturonase activity"/>
    <property type="evidence" value="ECO:0007669"/>
    <property type="project" value="InterPro"/>
</dbReference>
<proteinExistence type="predicted"/>
<dbReference type="EMBL" id="JAVYJV010000006">
    <property type="protein sequence ID" value="KAK4368261.1"/>
    <property type="molecule type" value="Genomic_DNA"/>
</dbReference>
<name>A0AAE1VLG0_9SOLA</name>